<dbReference type="Proteomes" id="UP001139559">
    <property type="component" value="Unassembled WGS sequence"/>
</dbReference>
<keyword evidence="2" id="KW-1185">Reference proteome</keyword>
<dbReference type="RefSeq" id="WP_248009342.1">
    <property type="nucleotide sequence ID" value="NZ_JAJHVV010000008.1"/>
</dbReference>
<protein>
    <submittedName>
        <fullName evidence="1">Uncharacterized protein</fullName>
    </submittedName>
</protein>
<proteinExistence type="predicted"/>
<sequence>MNLDKAKKRIAKQVKKGFNGYPKITIAYYGTTKELATEVVIQFVLGEGDSAQEERFNCDTEIRDNELIQTTLLKIIERANVNSVIEIEGVSIF</sequence>
<comment type="caution">
    <text evidence="1">The sequence shown here is derived from an EMBL/GenBank/DDBJ whole genome shotgun (WGS) entry which is preliminary data.</text>
</comment>
<dbReference type="EMBL" id="JAJHVV010000008">
    <property type="protein sequence ID" value="MCK6264256.1"/>
    <property type="molecule type" value="Genomic_DNA"/>
</dbReference>
<organism evidence="1 2">
    <name type="scientific">Vibrio amylolyticus</name>
    <dbReference type="NCBI Taxonomy" id="2847292"/>
    <lineage>
        <taxon>Bacteria</taxon>
        <taxon>Pseudomonadati</taxon>
        <taxon>Pseudomonadota</taxon>
        <taxon>Gammaproteobacteria</taxon>
        <taxon>Vibrionales</taxon>
        <taxon>Vibrionaceae</taxon>
        <taxon>Vibrio</taxon>
    </lineage>
</organism>
<gene>
    <name evidence="1" type="ORF">KP803_13325</name>
</gene>
<reference evidence="1" key="1">
    <citation type="submission" date="2021-11" db="EMBL/GenBank/DDBJ databases">
        <title>Vibrio ZSDE26 sp. nov. and Vibrio ZSDZ34 sp. nov., isolated from coastal seawater in Qingdao.</title>
        <authorList>
            <person name="Zhang P."/>
        </authorList>
    </citation>
    <scope>NUCLEOTIDE SEQUENCE</scope>
    <source>
        <strain evidence="1">ZSDE26</strain>
    </source>
</reference>
<accession>A0A9X1XK84</accession>
<dbReference type="AlphaFoldDB" id="A0A9X1XK84"/>
<evidence type="ECO:0000313" key="1">
    <source>
        <dbReference type="EMBL" id="MCK6264256.1"/>
    </source>
</evidence>
<evidence type="ECO:0000313" key="2">
    <source>
        <dbReference type="Proteomes" id="UP001139559"/>
    </source>
</evidence>
<name>A0A9X1XK84_9VIBR</name>